<evidence type="ECO:0000259" key="3">
    <source>
        <dbReference type="Pfam" id="PF13427"/>
    </source>
</evidence>
<gene>
    <name evidence="4" type="ORF">DAETH_43310</name>
</gene>
<sequence>MVTDLTPFVALNDVLTRLVEGTREALRPDLMGVYLSGSFALGDADAGSDVDFLVVTRAFLTEPQQAAVQALQRTLYDEFAHWGKHLEGSYFPADLLRRPDPARTPIPYFNHGGRDLEFSDHDNTLVVRWVTREHGLALAGPPPRELIDPVDPNDLRAEVRTLLHRWGRALLGESEESSRGWAWTPDGLNNDWLQPLVVLLMTRMLQTLNTGQVHSKKAAVAWAERHAPEWAPLLGRAWAKHADQFTRYQRPADPNDLALTRDFIRFALGHPLAATAS</sequence>
<dbReference type="InterPro" id="IPR002934">
    <property type="entry name" value="Polymerase_NTP_transf_dom"/>
</dbReference>
<keyword evidence="1" id="KW-0808">Transferase</keyword>
<dbReference type="Pfam" id="PF01909">
    <property type="entry name" value="NTP_transf_2"/>
    <property type="match status" value="1"/>
</dbReference>
<dbReference type="InterPro" id="IPR025184">
    <property type="entry name" value="AadA_C"/>
</dbReference>
<keyword evidence="5" id="KW-1185">Reference proteome</keyword>
<evidence type="ECO:0008006" key="6">
    <source>
        <dbReference type="Google" id="ProtNLM"/>
    </source>
</evidence>
<reference evidence="4" key="1">
    <citation type="submission" date="2022-07" db="EMBL/GenBank/DDBJ databases">
        <title>Complete Genome Sequence of the Radioresistant Bacterium Deinococcus aetherius ST0316, Isolated from the Air Dust collected in Lower Stratosphere above Japan.</title>
        <authorList>
            <person name="Satoh K."/>
            <person name="Hagiwara K."/>
            <person name="Katsumata K."/>
            <person name="Kubo A."/>
            <person name="Yokobori S."/>
            <person name="Yamagishi A."/>
            <person name="Oono Y."/>
            <person name="Narumi I."/>
        </authorList>
    </citation>
    <scope>NUCLEOTIDE SEQUENCE</scope>
    <source>
        <strain evidence="4">ST0316</strain>
        <plasmid evidence="4">pDAETH-2</plasmid>
    </source>
</reference>
<evidence type="ECO:0000313" key="5">
    <source>
        <dbReference type="Proteomes" id="UP001064971"/>
    </source>
</evidence>
<geneLocation type="plasmid" evidence="4 5">
    <name>pDAETH-2</name>
</geneLocation>
<proteinExistence type="predicted"/>
<keyword evidence="4" id="KW-0614">Plasmid</keyword>
<evidence type="ECO:0000256" key="1">
    <source>
        <dbReference type="ARBA" id="ARBA00022679"/>
    </source>
</evidence>
<feature type="domain" description="Adenylyltransferase AadA C-terminal" evidence="3">
    <location>
        <begin position="196"/>
        <end position="243"/>
    </location>
</feature>
<dbReference type="Proteomes" id="UP001064971">
    <property type="component" value="Plasmid pDAETH-2"/>
</dbReference>
<organism evidence="4 5">
    <name type="scientific">Deinococcus aetherius</name>
    <dbReference type="NCBI Taxonomy" id="200252"/>
    <lineage>
        <taxon>Bacteria</taxon>
        <taxon>Thermotogati</taxon>
        <taxon>Deinococcota</taxon>
        <taxon>Deinococci</taxon>
        <taxon>Deinococcales</taxon>
        <taxon>Deinococcaceae</taxon>
        <taxon>Deinococcus</taxon>
    </lineage>
</organism>
<accession>A0ABM8AKN2</accession>
<evidence type="ECO:0000313" key="4">
    <source>
        <dbReference type="EMBL" id="BDP44362.1"/>
    </source>
</evidence>
<dbReference type="Pfam" id="PF13427">
    <property type="entry name" value="AadA_C"/>
    <property type="match status" value="1"/>
</dbReference>
<dbReference type="InterPro" id="IPR043519">
    <property type="entry name" value="NT_sf"/>
</dbReference>
<protein>
    <recommendedName>
        <fullName evidence="6">Adenylyltransferase AadA C-terminal domain-containing protein</fullName>
    </recommendedName>
</protein>
<feature type="domain" description="Polymerase nucleotidyl transferase" evidence="2">
    <location>
        <begin position="32"/>
        <end position="69"/>
    </location>
</feature>
<name>A0ABM8AKN2_9DEIO</name>
<dbReference type="CDD" id="cd05403">
    <property type="entry name" value="NT_KNTase_like"/>
    <property type="match status" value="1"/>
</dbReference>
<evidence type="ECO:0000259" key="2">
    <source>
        <dbReference type="Pfam" id="PF01909"/>
    </source>
</evidence>
<dbReference type="SUPFAM" id="SSF81301">
    <property type="entry name" value="Nucleotidyltransferase"/>
    <property type="match status" value="1"/>
</dbReference>
<dbReference type="EMBL" id="AP026562">
    <property type="protein sequence ID" value="BDP44362.1"/>
    <property type="molecule type" value="Genomic_DNA"/>
</dbReference>
<dbReference type="Gene3D" id="3.30.460.10">
    <property type="entry name" value="Beta Polymerase, domain 2"/>
    <property type="match status" value="1"/>
</dbReference>